<evidence type="ECO:0000313" key="3">
    <source>
        <dbReference type="RefSeq" id="XP_033568598.1"/>
    </source>
</evidence>
<evidence type="ECO:0000313" key="1">
    <source>
        <dbReference type="EMBL" id="KAF2801634.1"/>
    </source>
</evidence>
<dbReference type="RefSeq" id="XP_033568598.1">
    <property type="nucleotide sequence ID" value="XM_033713389.1"/>
</dbReference>
<dbReference type="AlphaFoldDB" id="A0A6A6Y0U3"/>
<dbReference type="Proteomes" id="UP000504636">
    <property type="component" value="Unplaced"/>
</dbReference>
<dbReference type="GeneID" id="54454282"/>
<gene>
    <name evidence="1 3" type="ORF">BDZ99DRAFT_214971</name>
</gene>
<dbReference type="PROSITE" id="PS51257">
    <property type="entry name" value="PROKAR_LIPOPROTEIN"/>
    <property type="match status" value="1"/>
</dbReference>
<accession>A0A6A6Y0U3</accession>
<protein>
    <submittedName>
        <fullName evidence="1 3">Uncharacterized protein</fullName>
    </submittedName>
</protein>
<evidence type="ECO:0000313" key="2">
    <source>
        <dbReference type="Proteomes" id="UP000504636"/>
    </source>
</evidence>
<reference evidence="3" key="2">
    <citation type="submission" date="2020-04" db="EMBL/GenBank/DDBJ databases">
        <authorList>
            <consortium name="NCBI Genome Project"/>
        </authorList>
    </citation>
    <scope>NUCLEOTIDE SEQUENCE</scope>
    <source>
        <strain evidence="3">CBS 304.34</strain>
    </source>
</reference>
<reference evidence="3" key="3">
    <citation type="submission" date="2025-04" db="UniProtKB">
        <authorList>
            <consortium name="RefSeq"/>
        </authorList>
    </citation>
    <scope>IDENTIFICATION</scope>
    <source>
        <strain evidence="3">CBS 304.34</strain>
    </source>
</reference>
<reference evidence="1 3" key="1">
    <citation type="journal article" date="2020" name="Stud. Mycol.">
        <title>101 Dothideomycetes genomes: a test case for predicting lifestyles and emergence of pathogens.</title>
        <authorList>
            <person name="Haridas S."/>
            <person name="Albert R."/>
            <person name="Binder M."/>
            <person name="Bloem J."/>
            <person name="Labutti K."/>
            <person name="Salamov A."/>
            <person name="Andreopoulos B."/>
            <person name="Baker S."/>
            <person name="Barry K."/>
            <person name="Bills G."/>
            <person name="Bluhm B."/>
            <person name="Cannon C."/>
            <person name="Castanera R."/>
            <person name="Culley D."/>
            <person name="Daum C."/>
            <person name="Ezra D."/>
            <person name="Gonzalez J."/>
            <person name="Henrissat B."/>
            <person name="Kuo A."/>
            <person name="Liang C."/>
            <person name="Lipzen A."/>
            <person name="Lutzoni F."/>
            <person name="Magnuson J."/>
            <person name="Mondo S."/>
            <person name="Nolan M."/>
            <person name="Ohm R."/>
            <person name="Pangilinan J."/>
            <person name="Park H.-J."/>
            <person name="Ramirez L."/>
            <person name="Alfaro M."/>
            <person name="Sun H."/>
            <person name="Tritt A."/>
            <person name="Yoshinaga Y."/>
            <person name="Zwiers L.-H."/>
            <person name="Turgeon B."/>
            <person name="Goodwin S."/>
            <person name="Spatafora J."/>
            <person name="Crous P."/>
            <person name="Grigoriev I."/>
        </authorList>
    </citation>
    <scope>NUCLEOTIDE SEQUENCE</scope>
    <source>
        <strain evidence="1 3">CBS 304.34</strain>
    </source>
</reference>
<sequence length="121" mass="14016">MTRPEPERALQTTLEEQHGGGCGACITISCLLSFARQKVFYGLTRWRFDSFMGTDGFRKDSSLCAGVQHPPSVWRSQTFPLPRRCTHCGSFVWVETEFDVLWLLWDFAEGYILAYARWRSR</sequence>
<keyword evidence="2" id="KW-1185">Reference proteome</keyword>
<proteinExistence type="predicted"/>
<dbReference type="EMBL" id="MU003728">
    <property type="protein sequence ID" value="KAF2801634.1"/>
    <property type="molecule type" value="Genomic_DNA"/>
</dbReference>
<organism evidence="1">
    <name type="scientific">Mytilinidion resinicola</name>
    <dbReference type="NCBI Taxonomy" id="574789"/>
    <lineage>
        <taxon>Eukaryota</taxon>
        <taxon>Fungi</taxon>
        <taxon>Dikarya</taxon>
        <taxon>Ascomycota</taxon>
        <taxon>Pezizomycotina</taxon>
        <taxon>Dothideomycetes</taxon>
        <taxon>Pleosporomycetidae</taxon>
        <taxon>Mytilinidiales</taxon>
        <taxon>Mytilinidiaceae</taxon>
        <taxon>Mytilinidion</taxon>
    </lineage>
</organism>
<name>A0A6A6Y0U3_9PEZI</name>